<protein>
    <submittedName>
        <fullName evidence="2">Uncharacterized protein</fullName>
    </submittedName>
</protein>
<comment type="caution">
    <text evidence="2">The sequence shown here is derived from an EMBL/GenBank/DDBJ whole genome shotgun (WGS) entry which is preliminary data.</text>
</comment>
<evidence type="ECO:0000313" key="3">
    <source>
        <dbReference type="Proteomes" id="UP000286045"/>
    </source>
</evidence>
<dbReference type="InterPro" id="IPR018555">
    <property type="entry name" value="C630.06c-like"/>
</dbReference>
<feature type="compositionally biased region" description="Basic and acidic residues" evidence="1">
    <location>
        <begin position="210"/>
        <end position="234"/>
    </location>
</feature>
<organism evidence="2 3">
    <name type="scientific">Xylaria grammica</name>
    <dbReference type="NCBI Taxonomy" id="363999"/>
    <lineage>
        <taxon>Eukaryota</taxon>
        <taxon>Fungi</taxon>
        <taxon>Dikarya</taxon>
        <taxon>Ascomycota</taxon>
        <taxon>Pezizomycotina</taxon>
        <taxon>Sordariomycetes</taxon>
        <taxon>Xylariomycetidae</taxon>
        <taxon>Xylariales</taxon>
        <taxon>Xylariaceae</taxon>
        <taxon>Xylaria</taxon>
    </lineage>
</organism>
<sequence>MFALPEAKRVRRKDLYDSASASGSALSDEEGDHDSRAKSALHAKLNAQLSGLFNLSFVVGPGAQPQPQATGPTGDAQHEGEHPEEEVFAFRLFRDEAPTHTVVLTHDEDLRALGDGGFVVPSRPRSYYVASAPSERQASEYRSAAVTAEYVLSDAKKRRWGLEKPWRVIHILPSADSASSKSAPKPAGEGSAGEEKKRTRPGKKHRVLLRVREKAKREREEAAKKLLADKEHHLQEKKKRLNRERKLKRRQKEREKKAGLQTADPDGGGDDDDSQKDVDEES</sequence>
<reference evidence="2 3" key="1">
    <citation type="submission" date="2018-12" db="EMBL/GenBank/DDBJ databases">
        <title>Draft genome sequence of Xylaria grammica IHI A82.</title>
        <authorList>
            <person name="Buettner E."/>
            <person name="Kellner H."/>
        </authorList>
    </citation>
    <scope>NUCLEOTIDE SEQUENCE [LARGE SCALE GENOMIC DNA]</scope>
    <source>
        <strain evidence="2 3">IHI A82</strain>
    </source>
</reference>
<dbReference type="Pfam" id="PF09428">
    <property type="entry name" value="DUF2011"/>
    <property type="match status" value="1"/>
</dbReference>
<feature type="region of interest" description="Disordered" evidence="1">
    <location>
        <begin position="176"/>
        <end position="282"/>
    </location>
</feature>
<feature type="region of interest" description="Disordered" evidence="1">
    <location>
        <begin position="60"/>
        <end position="84"/>
    </location>
</feature>
<feature type="compositionally biased region" description="Basic residues" evidence="1">
    <location>
        <begin position="235"/>
        <end position="251"/>
    </location>
</feature>
<feature type="region of interest" description="Disordered" evidence="1">
    <location>
        <begin position="13"/>
        <end position="39"/>
    </location>
</feature>
<dbReference type="AlphaFoldDB" id="A0A439CPR3"/>
<feature type="compositionally biased region" description="Low complexity" evidence="1">
    <location>
        <begin position="176"/>
        <end position="187"/>
    </location>
</feature>
<evidence type="ECO:0000256" key="1">
    <source>
        <dbReference type="SAM" id="MobiDB-lite"/>
    </source>
</evidence>
<proteinExistence type="predicted"/>
<feature type="compositionally biased region" description="Basic residues" evidence="1">
    <location>
        <begin position="198"/>
        <end position="209"/>
    </location>
</feature>
<dbReference type="STRING" id="363999.A0A439CPR3"/>
<evidence type="ECO:0000313" key="2">
    <source>
        <dbReference type="EMBL" id="RWA04155.1"/>
    </source>
</evidence>
<dbReference type="Proteomes" id="UP000286045">
    <property type="component" value="Unassembled WGS sequence"/>
</dbReference>
<name>A0A439CPR3_9PEZI</name>
<keyword evidence="3" id="KW-1185">Reference proteome</keyword>
<feature type="compositionally biased region" description="Acidic residues" evidence="1">
    <location>
        <begin position="267"/>
        <end position="282"/>
    </location>
</feature>
<feature type="compositionally biased region" description="Low complexity" evidence="1">
    <location>
        <begin position="60"/>
        <end position="74"/>
    </location>
</feature>
<dbReference type="EMBL" id="RYZI01000622">
    <property type="protein sequence ID" value="RWA04155.1"/>
    <property type="molecule type" value="Genomic_DNA"/>
</dbReference>
<accession>A0A439CPR3</accession>
<gene>
    <name evidence="2" type="ORF">EKO27_g10952</name>
</gene>
<feature type="compositionally biased region" description="Low complexity" evidence="1">
    <location>
        <begin position="17"/>
        <end position="26"/>
    </location>
</feature>